<sequence>MFHPAGGYGEGRVIERESLSACFDEAFATAARDNPDEWPHATICEIWGSHTADGTVRVRLTRHRCDAGRV</sequence>
<name>A0ABS5UPI7_9BIFI</name>
<accession>A0ABS5UPI7</accession>
<dbReference type="EMBL" id="JAFEJS010000004">
    <property type="protein sequence ID" value="MBT1172805.1"/>
    <property type="molecule type" value="Genomic_DNA"/>
</dbReference>
<comment type="caution">
    <text evidence="1">The sequence shown here is derived from an EMBL/GenBank/DDBJ whole genome shotgun (WGS) entry which is preliminary data.</text>
</comment>
<gene>
    <name evidence="1" type="ORF">JS528_05440</name>
</gene>
<dbReference type="Proteomes" id="UP000773064">
    <property type="component" value="Unassembled WGS sequence"/>
</dbReference>
<keyword evidence="2" id="KW-1185">Reference proteome</keyword>
<protein>
    <submittedName>
        <fullName evidence="1">Uncharacterized protein</fullName>
    </submittedName>
</protein>
<evidence type="ECO:0000313" key="1">
    <source>
        <dbReference type="EMBL" id="MBT1172805.1"/>
    </source>
</evidence>
<evidence type="ECO:0000313" key="2">
    <source>
        <dbReference type="Proteomes" id="UP000773064"/>
    </source>
</evidence>
<dbReference type="RefSeq" id="WP_214358075.1">
    <property type="nucleotide sequence ID" value="NZ_JAFEJS010000004.1"/>
</dbReference>
<reference evidence="1 2" key="1">
    <citation type="journal article" date="2021" name="Environ. Microbiol.">
        <title>Genetic insights into the dark matter of the mammalian gut microbiota through targeted genome reconstruction.</title>
        <authorList>
            <person name="Lugli G.A."/>
            <person name="Alessandri G."/>
            <person name="Milani C."/>
            <person name="Viappiani A."/>
            <person name="Fontana F."/>
            <person name="Tarracchini C."/>
            <person name="Mancabelli L."/>
            <person name="Argentini C."/>
            <person name="Ruiz L."/>
            <person name="Margolles A."/>
            <person name="van Sinderen D."/>
            <person name="Turroni F."/>
            <person name="Ventura M."/>
        </authorList>
    </citation>
    <scope>NUCLEOTIDE SEQUENCE [LARGE SCALE GENOMIC DNA]</scope>
    <source>
        <strain evidence="1 2">MA2</strain>
    </source>
</reference>
<organism evidence="1 2">
    <name type="scientific">Bifidobacterium santillanense</name>
    <dbReference type="NCBI Taxonomy" id="2809028"/>
    <lineage>
        <taxon>Bacteria</taxon>
        <taxon>Bacillati</taxon>
        <taxon>Actinomycetota</taxon>
        <taxon>Actinomycetes</taxon>
        <taxon>Bifidobacteriales</taxon>
        <taxon>Bifidobacteriaceae</taxon>
        <taxon>Bifidobacterium</taxon>
    </lineage>
</organism>
<proteinExistence type="predicted"/>